<name>A0A5B2VM76_9BACT</name>
<evidence type="ECO:0000259" key="1">
    <source>
        <dbReference type="PROSITE" id="PS51819"/>
    </source>
</evidence>
<dbReference type="Pfam" id="PF00903">
    <property type="entry name" value="Glyoxalase"/>
    <property type="match status" value="1"/>
</dbReference>
<feature type="domain" description="VOC" evidence="1">
    <location>
        <begin position="9"/>
        <end position="126"/>
    </location>
</feature>
<dbReference type="InterPro" id="IPR004360">
    <property type="entry name" value="Glyas_Fos-R_dOase_dom"/>
</dbReference>
<accession>A0A5B2VM76</accession>
<dbReference type="CDD" id="cd07246">
    <property type="entry name" value="VOC_like"/>
    <property type="match status" value="1"/>
</dbReference>
<reference evidence="2 3" key="1">
    <citation type="submission" date="2019-09" db="EMBL/GenBank/DDBJ databases">
        <title>Chitinophaga ginsengihumi sp. nov., isolated from soil of ginseng rhizosphere.</title>
        <authorList>
            <person name="Lee J."/>
        </authorList>
    </citation>
    <scope>NUCLEOTIDE SEQUENCE [LARGE SCALE GENOMIC DNA]</scope>
    <source>
        <strain evidence="2 3">BN140078</strain>
    </source>
</reference>
<gene>
    <name evidence="2" type="ORF">F0L74_26580</name>
</gene>
<dbReference type="PANTHER" id="PTHR34109:SF1">
    <property type="entry name" value="VOC DOMAIN-CONTAINING PROTEIN"/>
    <property type="match status" value="1"/>
</dbReference>
<reference evidence="2 3" key="2">
    <citation type="submission" date="2019-09" db="EMBL/GenBank/DDBJ databases">
        <authorList>
            <person name="Jin C."/>
        </authorList>
    </citation>
    <scope>NUCLEOTIDE SEQUENCE [LARGE SCALE GENOMIC DNA]</scope>
    <source>
        <strain evidence="2 3">BN140078</strain>
    </source>
</reference>
<protein>
    <submittedName>
        <fullName evidence="2">VOC family protein</fullName>
    </submittedName>
</protein>
<dbReference type="EMBL" id="VUOC01000004">
    <property type="protein sequence ID" value="KAA2239760.1"/>
    <property type="molecule type" value="Genomic_DNA"/>
</dbReference>
<organism evidence="2 3">
    <name type="scientific">Chitinophaga agrisoli</name>
    <dbReference type="NCBI Taxonomy" id="2607653"/>
    <lineage>
        <taxon>Bacteria</taxon>
        <taxon>Pseudomonadati</taxon>
        <taxon>Bacteroidota</taxon>
        <taxon>Chitinophagia</taxon>
        <taxon>Chitinophagales</taxon>
        <taxon>Chitinophagaceae</taxon>
        <taxon>Chitinophaga</taxon>
    </lineage>
</organism>
<dbReference type="Gene3D" id="3.30.720.120">
    <property type="match status" value="1"/>
</dbReference>
<dbReference type="Proteomes" id="UP000324611">
    <property type="component" value="Unassembled WGS sequence"/>
</dbReference>
<evidence type="ECO:0000313" key="2">
    <source>
        <dbReference type="EMBL" id="KAA2239760.1"/>
    </source>
</evidence>
<dbReference type="Gene3D" id="3.30.720.110">
    <property type="match status" value="1"/>
</dbReference>
<dbReference type="InterPro" id="IPR029068">
    <property type="entry name" value="Glyas_Bleomycin-R_OHBP_Dase"/>
</dbReference>
<proteinExistence type="predicted"/>
<sequence>MSTPFKPAGFPALTTYLSIKGCDDFIAFLKAAFGADKEAVYRDDQGQVMHAHIYIDDTILEFSEARPEYPAMPTSFHLYVPDVDTVHQQAVQAGGTATAAPVDQTYGERSSAVRDAWGNNWYIATYTGIMQDAVESI</sequence>
<comment type="caution">
    <text evidence="2">The sequence shown here is derived from an EMBL/GenBank/DDBJ whole genome shotgun (WGS) entry which is preliminary data.</text>
</comment>
<keyword evidence="3" id="KW-1185">Reference proteome</keyword>
<dbReference type="PROSITE" id="PS51819">
    <property type="entry name" value="VOC"/>
    <property type="match status" value="1"/>
</dbReference>
<dbReference type="RefSeq" id="WP_149840937.1">
    <property type="nucleotide sequence ID" value="NZ_VUOC01000004.1"/>
</dbReference>
<dbReference type="InterPro" id="IPR037523">
    <property type="entry name" value="VOC_core"/>
</dbReference>
<dbReference type="PANTHER" id="PTHR34109">
    <property type="entry name" value="BNAUNNG04460D PROTEIN-RELATED"/>
    <property type="match status" value="1"/>
</dbReference>
<evidence type="ECO:0000313" key="3">
    <source>
        <dbReference type="Proteomes" id="UP000324611"/>
    </source>
</evidence>
<dbReference type="SUPFAM" id="SSF54593">
    <property type="entry name" value="Glyoxalase/Bleomycin resistance protein/Dihydroxybiphenyl dioxygenase"/>
    <property type="match status" value="1"/>
</dbReference>
<dbReference type="AlphaFoldDB" id="A0A5B2VM76"/>